<dbReference type="Gene3D" id="3.90.550.10">
    <property type="entry name" value="Spore Coat Polysaccharide Biosynthesis Protein SpsA, Chain A"/>
    <property type="match status" value="1"/>
</dbReference>
<dbReference type="RefSeq" id="WP_279296426.1">
    <property type="nucleotide sequence ID" value="NZ_JAOTIF010000003.1"/>
</dbReference>
<dbReference type="Proteomes" id="UP001155483">
    <property type="component" value="Unassembled WGS sequence"/>
</dbReference>
<keyword evidence="3" id="KW-1185">Reference proteome</keyword>
<dbReference type="EMBL" id="JAOTIF010000003">
    <property type="protein sequence ID" value="MCU7548984.1"/>
    <property type="molecule type" value="Genomic_DNA"/>
</dbReference>
<dbReference type="PANTHER" id="PTHR22916:SF3">
    <property type="entry name" value="UDP-GLCNAC:BETAGAL BETA-1,3-N-ACETYLGLUCOSAMINYLTRANSFERASE-LIKE PROTEIN 1"/>
    <property type="match status" value="1"/>
</dbReference>
<dbReference type="SUPFAM" id="SSF53448">
    <property type="entry name" value="Nucleotide-diphospho-sugar transferases"/>
    <property type="match status" value="1"/>
</dbReference>
<dbReference type="Pfam" id="PF00535">
    <property type="entry name" value="Glycos_transf_2"/>
    <property type="match status" value="1"/>
</dbReference>
<reference evidence="2" key="2">
    <citation type="submission" date="2023-04" db="EMBL/GenBank/DDBJ databases">
        <title>Paracnuella aquatica gen. nov., sp. nov., a member of the family Chitinophagaceae isolated from a hot spring.</title>
        <authorList>
            <person name="Wang C."/>
        </authorList>
    </citation>
    <scope>NUCLEOTIDE SEQUENCE</scope>
    <source>
        <strain evidence="2">LB-8</strain>
    </source>
</reference>
<evidence type="ECO:0000313" key="3">
    <source>
        <dbReference type="Proteomes" id="UP001155483"/>
    </source>
</evidence>
<accession>A0A9X2XNS4</accession>
<feature type="domain" description="Glycosyltransferase 2-like" evidence="1">
    <location>
        <begin position="9"/>
        <end position="134"/>
    </location>
</feature>
<proteinExistence type="predicted"/>
<sequence>MMDAIIKISVLMPAYNTGEFIAEAIKSVLNQTFTEFELIIIDDGSTDNTAAIVQSFHDPRIVFIQQENKGIASALNTGLQYARAEYIARFDSDDICYPYRLQKQYEFLSSHPEYVIVGSAVDYIEQQGGYIFTYYPSARSFESLKATMHHTCPFIHSSVLYHKNTILKHGGYNSFALSFEDHLLWINVLKESKGYNLQEPMVKVRLNPNSITIDEKWRTHDFRRIKYKALRKNEITEAEAKKLQQALLQQNKRQIKEGAYYALLAKKYLWNNPQPQRARLNLRKALLLNKWNWNGYIFYILSFLPSSLLQKTYRRIKQHLHS</sequence>
<dbReference type="PANTHER" id="PTHR22916">
    <property type="entry name" value="GLYCOSYLTRANSFERASE"/>
    <property type="match status" value="1"/>
</dbReference>
<reference evidence="2" key="1">
    <citation type="submission" date="2022-09" db="EMBL/GenBank/DDBJ databases">
        <authorList>
            <person name="Yuan C."/>
            <person name="Ke Z."/>
        </authorList>
    </citation>
    <scope>NUCLEOTIDE SEQUENCE</scope>
    <source>
        <strain evidence="2">LB-8</strain>
    </source>
</reference>
<name>A0A9X2XNS4_9BACT</name>
<dbReference type="GO" id="GO:0016758">
    <property type="term" value="F:hexosyltransferase activity"/>
    <property type="evidence" value="ECO:0007669"/>
    <property type="project" value="UniProtKB-ARBA"/>
</dbReference>
<comment type="caution">
    <text evidence="2">The sequence shown here is derived from an EMBL/GenBank/DDBJ whole genome shotgun (WGS) entry which is preliminary data.</text>
</comment>
<organism evidence="2 3">
    <name type="scientific">Paraflavisolibacter caeni</name>
    <dbReference type="NCBI Taxonomy" id="2982496"/>
    <lineage>
        <taxon>Bacteria</taxon>
        <taxon>Pseudomonadati</taxon>
        <taxon>Bacteroidota</taxon>
        <taxon>Chitinophagia</taxon>
        <taxon>Chitinophagales</taxon>
        <taxon>Chitinophagaceae</taxon>
        <taxon>Paraflavisolibacter</taxon>
    </lineage>
</organism>
<dbReference type="AlphaFoldDB" id="A0A9X2XNS4"/>
<keyword evidence="2" id="KW-0328">Glycosyltransferase</keyword>
<gene>
    <name evidence="2" type="ORF">OCK74_07640</name>
</gene>
<keyword evidence="2" id="KW-0808">Transferase</keyword>
<dbReference type="EC" id="2.4.-.-" evidence="2"/>
<evidence type="ECO:0000259" key="1">
    <source>
        <dbReference type="Pfam" id="PF00535"/>
    </source>
</evidence>
<evidence type="ECO:0000313" key="2">
    <source>
        <dbReference type="EMBL" id="MCU7548984.1"/>
    </source>
</evidence>
<dbReference type="InterPro" id="IPR001173">
    <property type="entry name" value="Glyco_trans_2-like"/>
</dbReference>
<dbReference type="InterPro" id="IPR029044">
    <property type="entry name" value="Nucleotide-diphossugar_trans"/>
</dbReference>
<protein>
    <submittedName>
        <fullName evidence="2">Glycosyltransferase</fullName>
        <ecNumber evidence="2">2.4.-.-</ecNumber>
    </submittedName>
</protein>